<name>A0A0K8R814_IXORI</name>
<protein>
    <submittedName>
        <fullName evidence="1">Uncharacterized protein</fullName>
    </submittedName>
</protein>
<organism evidence="1">
    <name type="scientific">Ixodes ricinus</name>
    <name type="common">Common tick</name>
    <name type="synonym">Acarus ricinus</name>
    <dbReference type="NCBI Taxonomy" id="34613"/>
    <lineage>
        <taxon>Eukaryota</taxon>
        <taxon>Metazoa</taxon>
        <taxon>Ecdysozoa</taxon>
        <taxon>Arthropoda</taxon>
        <taxon>Chelicerata</taxon>
        <taxon>Arachnida</taxon>
        <taxon>Acari</taxon>
        <taxon>Parasitiformes</taxon>
        <taxon>Ixodida</taxon>
        <taxon>Ixodoidea</taxon>
        <taxon>Ixodidae</taxon>
        <taxon>Ixodinae</taxon>
        <taxon>Ixodes</taxon>
    </lineage>
</organism>
<dbReference type="AlphaFoldDB" id="A0A0K8R814"/>
<evidence type="ECO:0000313" key="1">
    <source>
        <dbReference type="EMBL" id="JAA67023.1"/>
    </source>
</evidence>
<reference evidence="1" key="1">
    <citation type="submission" date="2012-12" db="EMBL/GenBank/DDBJ databases">
        <title>Identification and characterization of a phenylalanine ammonia-lyase gene family in Isatis indigotica Fort.</title>
        <authorList>
            <person name="Liu Q."/>
            <person name="Chen J."/>
            <person name="Zhou X."/>
            <person name="Di P."/>
            <person name="Xiao Y."/>
            <person name="Xuan H."/>
            <person name="Zhang L."/>
            <person name="Chen W."/>
        </authorList>
    </citation>
    <scope>NUCLEOTIDE SEQUENCE</scope>
    <source>
        <tissue evidence="1">Salivary gland</tissue>
    </source>
</reference>
<proteinExistence type="evidence at transcript level"/>
<accession>A0A0K8R814</accession>
<sequence length="66" mass="7712">MLQKRHFITNTTHAATNMSLTFFWVIQFSQETLGLLFCETLSAATRLQSKQLERNNLQGMKNTSFW</sequence>
<dbReference type="EMBL" id="GADI01006785">
    <property type="protein sequence ID" value="JAA67023.1"/>
    <property type="molecule type" value="mRNA"/>
</dbReference>